<organism evidence="2 3">
    <name type="scientific">Halpernia frigidisoli</name>
    <dbReference type="NCBI Taxonomy" id="1125876"/>
    <lineage>
        <taxon>Bacteria</taxon>
        <taxon>Pseudomonadati</taxon>
        <taxon>Bacteroidota</taxon>
        <taxon>Flavobacteriia</taxon>
        <taxon>Flavobacteriales</taxon>
        <taxon>Weeksellaceae</taxon>
        <taxon>Chryseobacterium group</taxon>
        <taxon>Halpernia</taxon>
    </lineage>
</organism>
<feature type="signal peptide" evidence="1">
    <location>
        <begin position="1"/>
        <end position="19"/>
    </location>
</feature>
<evidence type="ECO:0000256" key="1">
    <source>
        <dbReference type="SAM" id="SignalP"/>
    </source>
</evidence>
<keyword evidence="1" id="KW-0732">Signal</keyword>
<dbReference type="STRING" id="1125876.SAMN05443292_2995"/>
<keyword evidence="3" id="KW-1185">Reference proteome</keyword>
<sequence length="533" mass="61668">MLKKIAFFLFLSFCLFSKAQIKKYILIDTQNKLKKEVLDSISAVKFLDSLSQNSYYLTEVKNVIKKENLTEIYFDKKQNFNQANVHISDSLAKELKLPQNFTTKNLDSLKQNINKIYRNKGFSFNRIKTKFNGFKNEVPQIDLEVATSNKRTIDKFVLKDYTKVPKRFVKNLEEDFLHKIYDDKNLLKINNSLQNHPFVLLERPPQTLFKKDSTEIFLFLKKKVNSTFDGIIGFGNDKTEKFTLNGSLNLNLKNVFNGFETIGLYWQRNPDSGQTFNLGTDIPYLFQSKVGLNLNVNIYRQDSTFATVKAVPGFYYHISNNQKIGFRGTFETSAILDSLYTGGKDYTKQGIGLCYQYSRPTEIEIFQYQTNINSSVDYLRANYTDQKYNQIQYFLKAESNFHLTGNHYVNVNGESSLINSKNQLNTNELFRFGGWNSLRGFNENSLFADFYAFGGAEYRYLVNTQTFFDVFGQYAVLNNPNLNAQSKLYSLGFGFKFFMQLGLMSVQISNGSQFGEAFNFKSTKISWGLLSRF</sequence>
<evidence type="ECO:0008006" key="4">
    <source>
        <dbReference type="Google" id="ProtNLM"/>
    </source>
</evidence>
<name>A0A1I3J9A0_9FLAO</name>
<dbReference type="AlphaFoldDB" id="A0A1I3J9A0"/>
<proteinExistence type="predicted"/>
<evidence type="ECO:0000313" key="3">
    <source>
        <dbReference type="Proteomes" id="UP000198931"/>
    </source>
</evidence>
<feature type="chain" id="PRO_5011670302" description="Outer membrane translocation and assembly module TamA" evidence="1">
    <location>
        <begin position="20"/>
        <end position="533"/>
    </location>
</feature>
<protein>
    <recommendedName>
        <fullName evidence="4">Outer membrane translocation and assembly module TamA</fullName>
    </recommendedName>
</protein>
<evidence type="ECO:0000313" key="2">
    <source>
        <dbReference type="EMBL" id="SFI56730.1"/>
    </source>
</evidence>
<dbReference type="Proteomes" id="UP000198931">
    <property type="component" value="Unassembled WGS sequence"/>
</dbReference>
<dbReference type="Gene3D" id="2.40.160.50">
    <property type="entry name" value="membrane protein fhac: a member of the omp85/tpsb transporter family"/>
    <property type="match status" value="1"/>
</dbReference>
<dbReference type="EMBL" id="FOQT01000005">
    <property type="protein sequence ID" value="SFI56730.1"/>
    <property type="molecule type" value="Genomic_DNA"/>
</dbReference>
<reference evidence="2 3" key="1">
    <citation type="submission" date="2016-10" db="EMBL/GenBank/DDBJ databases">
        <authorList>
            <person name="de Groot N.N."/>
        </authorList>
    </citation>
    <scope>NUCLEOTIDE SEQUENCE [LARGE SCALE GENOMIC DNA]</scope>
    <source>
        <strain evidence="2 3">DSM 26000</strain>
    </source>
</reference>
<gene>
    <name evidence="2" type="ORF">SAMN05443292_2995</name>
</gene>
<accession>A0A1I3J9A0</accession>